<proteinExistence type="predicted"/>
<evidence type="ECO:0000256" key="5">
    <source>
        <dbReference type="ARBA" id="ARBA00023136"/>
    </source>
</evidence>
<dbReference type="Pfam" id="PF02472">
    <property type="entry name" value="ExbD"/>
    <property type="match status" value="1"/>
</dbReference>
<name>X0WUL6_9ZZZZ</name>
<sequence length="169" mass="18428">MARKKKDRYGLGGEVHFQMAPMIDVVFLLLIFFICVTTFKKADKVELALAYAETAKEYLEDAGTMIINVRPDGVIVTDGLEFRPGAPATLKAYVQGKVDSVGHANFKVAIRADRKAKMKQVKDVYRAAAHAGLTRISLITMTRKRQLPTTGSGGGVAPGPGPDEDELIY</sequence>
<dbReference type="PANTHER" id="PTHR30558:SF3">
    <property type="entry name" value="BIOPOLYMER TRANSPORT PROTEIN EXBD-RELATED"/>
    <property type="match status" value="1"/>
</dbReference>
<evidence type="ECO:0000256" key="7">
    <source>
        <dbReference type="SAM" id="Phobius"/>
    </source>
</evidence>
<dbReference type="GO" id="GO:0005886">
    <property type="term" value="C:plasma membrane"/>
    <property type="evidence" value="ECO:0007669"/>
    <property type="project" value="UniProtKB-SubCell"/>
</dbReference>
<evidence type="ECO:0000256" key="2">
    <source>
        <dbReference type="ARBA" id="ARBA00022475"/>
    </source>
</evidence>
<organism evidence="8">
    <name type="scientific">marine sediment metagenome</name>
    <dbReference type="NCBI Taxonomy" id="412755"/>
    <lineage>
        <taxon>unclassified sequences</taxon>
        <taxon>metagenomes</taxon>
        <taxon>ecological metagenomes</taxon>
    </lineage>
</organism>
<accession>X0WUL6</accession>
<dbReference type="PANTHER" id="PTHR30558">
    <property type="entry name" value="EXBD MEMBRANE COMPONENT OF PMF-DRIVEN MACROMOLECULE IMPORT SYSTEM"/>
    <property type="match status" value="1"/>
</dbReference>
<keyword evidence="4 7" id="KW-1133">Transmembrane helix</keyword>
<evidence type="ECO:0000256" key="4">
    <source>
        <dbReference type="ARBA" id="ARBA00022989"/>
    </source>
</evidence>
<evidence type="ECO:0000256" key="1">
    <source>
        <dbReference type="ARBA" id="ARBA00004162"/>
    </source>
</evidence>
<keyword evidence="2" id="KW-1003">Cell membrane</keyword>
<keyword evidence="3 7" id="KW-0812">Transmembrane</keyword>
<feature type="region of interest" description="Disordered" evidence="6">
    <location>
        <begin position="144"/>
        <end position="169"/>
    </location>
</feature>
<evidence type="ECO:0008006" key="9">
    <source>
        <dbReference type="Google" id="ProtNLM"/>
    </source>
</evidence>
<comment type="caution">
    <text evidence="8">The sequence shown here is derived from an EMBL/GenBank/DDBJ whole genome shotgun (WGS) entry which is preliminary data.</text>
</comment>
<reference evidence="8" key="1">
    <citation type="journal article" date="2014" name="Front. Microbiol.">
        <title>High frequency of phylogenetically diverse reductive dehalogenase-homologous genes in deep subseafloor sedimentary metagenomes.</title>
        <authorList>
            <person name="Kawai M."/>
            <person name="Futagami T."/>
            <person name="Toyoda A."/>
            <person name="Takaki Y."/>
            <person name="Nishi S."/>
            <person name="Hori S."/>
            <person name="Arai W."/>
            <person name="Tsubouchi T."/>
            <person name="Morono Y."/>
            <person name="Uchiyama I."/>
            <person name="Ito T."/>
            <person name="Fujiyama A."/>
            <person name="Inagaki F."/>
            <person name="Takami H."/>
        </authorList>
    </citation>
    <scope>NUCLEOTIDE SEQUENCE</scope>
    <source>
        <strain evidence="8">Expedition CK06-06</strain>
    </source>
</reference>
<keyword evidence="5 7" id="KW-0472">Membrane</keyword>
<dbReference type="GO" id="GO:0022857">
    <property type="term" value="F:transmembrane transporter activity"/>
    <property type="evidence" value="ECO:0007669"/>
    <property type="project" value="InterPro"/>
</dbReference>
<dbReference type="EMBL" id="BARS01042978">
    <property type="protein sequence ID" value="GAG34684.1"/>
    <property type="molecule type" value="Genomic_DNA"/>
</dbReference>
<comment type="subcellular location">
    <subcellularLocation>
        <location evidence="1">Cell membrane</location>
        <topology evidence="1">Single-pass membrane protein</topology>
    </subcellularLocation>
</comment>
<evidence type="ECO:0000313" key="8">
    <source>
        <dbReference type="EMBL" id="GAG34684.1"/>
    </source>
</evidence>
<dbReference type="AlphaFoldDB" id="X0WUL6"/>
<protein>
    <recommendedName>
        <fullName evidence="9">Biopolymer transport protein ExbD/TolR</fullName>
    </recommendedName>
</protein>
<dbReference type="InterPro" id="IPR003400">
    <property type="entry name" value="ExbD"/>
</dbReference>
<gene>
    <name evidence="8" type="ORF">S01H1_65130</name>
</gene>
<evidence type="ECO:0000256" key="6">
    <source>
        <dbReference type="SAM" id="MobiDB-lite"/>
    </source>
</evidence>
<feature type="transmembrane region" description="Helical" evidence="7">
    <location>
        <begin position="20"/>
        <end position="39"/>
    </location>
</feature>
<evidence type="ECO:0000256" key="3">
    <source>
        <dbReference type="ARBA" id="ARBA00022692"/>
    </source>
</evidence>